<dbReference type="SUPFAM" id="SSF55874">
    <property type="entry name" value="ATPase domain of HSP90 chaperone/DNA topoisomerase II/histidine kinase"/>
    <property type="match status" value="1"/>
</dbReference>
<protein>
    <submittedName>
        <fullName evidence="6">Uncharacterized protein</fullName>
    </submittedName>
</protein>
<keyword evidence="4" id="KW-0067">ATP-binding</keyword>
<keyword evidence="5" id="KW-0143">Chaperone</keyword>
<dbReference type="InterPro" id="IPR013126">
    <property type="entry name" value="Hsp_70_fam"/>
</dbReference>
<comment type="similarity">
    <text evidence="1">Belongs to the heat shock protein 90 family.</text>
</comment>
<keyword evidence="3" id="KW-0547">Nucleotide-binding</keyword>
<dbReference type="InterPro" id="IPR000225">
    <property type="entry name" value="Armadillo"/>
</dbReference>
<dbReference type="Gene3D" id="1.25.10.10">
    <property type="entry name" value="Leucine-rich Repeat Variant"/>
    <property type="match status" value="1"/>
</dbReference>
<keyword evidence="2" id="KW-0677">Repeat</keyword>
<organism evidence="6 7">
    <name type="scientific">Vitis vinifera</name>
    <name type="common">Grape</name>
    <dbReference type="NCBI Taxonomy" id="29760"/>
    <lineage>
        <taxon>Eukaryota</taxon>
        <taxon>Viridiplantae</taxon>
        <taxon>Streptophyta</taxon>
        <taxon>Embryophyta</taxon>
        <taxon>Tracheophyta</taxon>
        <taxon>Spermatophyta</taxon>
        <taxon>Magnoliopsida</taxon>
        <taxon>eudicotyledons</taxon>
        <taxon>Gunneridae</taxon>
        <taxon>Pentapetalae</taxon>
        <taxon>rosids</taxon>
        <taxon>Vitales</taxon>
        <taxon>Vitaceae</taxon>
        <taxon>Viteae</taxon>
        <taxon>Vitis</taxon>
    </lineage>
</organism>
<dbReference type="SUPFAM" id="SSF48371">
    <property type="entry name" value="ARM repeat"/>
    <property type="match status" value="1"/>
</dbReference>
<evidence type="ECO:0000256" key="2">
    <source>
        <dbReference type="ARBA" id="ARBA00022737"/>
    </source>
</evidence>
<dbReference type="Pfam" id="PF00514">
    <property type="entry name" value="Arm"/>
    <property type="match status" value="1"/>
</dbReference>
<evidence type="ECO:0000313" key="7">
    <source>
        <dbReference type="Proteomes" id="UP001227230"/>
    </source>
</evidence>
<gene>
    <name evidence="6" type="ORF">VitviT2T_021646</name>
</gene>
<name>A0ABY9D7L8_VITVI</name>
<dbReference type="Gene3D" id="3.30.565.10">
    <property type="entry name" value="Histidine kinase-like ATPase, C-terminal domain"/>
    <property type="match status" value="1"/>
</dbReference>
<evidence type="ECO:0000256" key="3">
    <source>
        <dbReference type="ARBA" id="ARBA00022741"/>
    </source>
</evidence>
<dbReference type="EMBL" id="CP126661">
    <property type="protein sequence ID" value="WKA03543.1"/>
    <property type="molecule type" value="Genomic_DNA"/>
</dbReference>
<keyword evidence="7" id="KW-1185">Reference proteome</keyword>
<dbReference type="InterPro" id="IPR011989">
    <property type="entry name" value="ARM-like"/>
</dbReference>
<evidence type="ECO:0000256" key="5">
    <source>
        <dbReference type="ARBA" id="ARBA00023186"/>
    </source>
</evidence>
<dbReference type="InterPro" id="IPR001404">
    <property type="entry name" value="Hsp90_fam"/>
</dbReference>
<proteinExistence type="inferred from homology"/>
<dbReference type="InterPro" id="IPR016024">
    <property type="entry name" value="ARM-type_fold"/>
</dbReference>
<sequence>MHFKMAIDHGAVPMFAKLPGSPSDDVCEQAVWTLRYIASDSPQIYKSEQKVVIMFSSAAIAYGLDKKGGEKNILVFYFGGGIFDVLEMQEVQEGPAKAATHVLDTENFQILALEENQDLGADNGLIGQFGVGSYSAFLVAEKMTVSTKSLKACLTKLLQNPKSDYNSQM</sequence>
<dbReference type="PANTHER" id="PTHR11528">
    <property type="entry name" value="HEAT SHOCK PROTEIN 90 FAMILY MEMBER"/>
    <property type="match status" value="1"/>
</dbReference>
<reference evidence="6 7" key="1">
    <citation type="journal article" date="2023" name="Hortic Res">
        <title>The complete reference genome for grapevine (Vitis vinifera L.) genetics and breeding.</title>
        <authorList>
            <person name="Shi X."/>
            <person name="Cao S."/>
            <person name="Wang X."/>
            <person name="Huang S."/>
            <person name="Wang Y."/>
            <person name="Liu Z."/>
            <person name="Liu W."/>
            <person name="Leng X."/>
            <person name="Peng Y."/>
            <person name="Wang N."/>
            <person name="Wang Y."/>
            <person name="Ma Z."/>
            <person name="Xu X."/>
            <person name="Zhang F."/>
            <person name="Xue H."/>
            <person name="Zhong H."/>
            <person name="Wang Y."/>
            <person name="Zhang K."/>
            <person name="Velt A."/>
            <person name="Avia K."/>
            <person name="Holtgrawe D."/>
            <person name="Grimplet J."/>
            <person name="Matus J.T."/>
            <person name="Ware D."/>
            <person name="Wu X."/>
            <person name="Wang H."/>
            <person name="Liu C."/>
            <person name="Fang Y."/>
            <person name="Rustenholz C."/>
            <person name="Cheng Z."/>
            <person name="Xiao H."/>
            <person name="Zhou Y."/>
        </authorList>
    </citation>
    <scope>NUCLEOTIDE SEQUENCE [LARGE SCALE GENOMIC DNA]</scope>
    <source>
        <strain evidence="7">cv. Pinot noir / PN40024</strain>
        <tissue evidence="6">Leaf</tissue>
    </source>
</reference>
<dbReference type="Proteomes" id="UP001227230">
    <property type="component" value="Chromosome 14"/>
</dbReference>
<dbReference type="Pfam" id="PF00012">
    <property type="entry name" value="HSP70"/>
    <property type="match status" value="1"/>
</dbReference>
<dbReference type="InterPro" id="IPR036890">
    <property type="entry name" value="HATPase_C_sf"/>
</dbReference>
<evidence type="ECO:0000256" key="1">
    <source>
        <dbReference type="ARBA" id="ARBA00008239"/>
    </source>
</evidence>
<accession>A0ABY9D7L8</accession>
<evidence type="ECO:0000313" key="6">
    <source>
        <dbReference type="EMBL" id="WKA03543.1"/>
    </source>
</evidence>
<evidence type="ECO:0000256" key="4">
    <source>
        <dbReference type="ARBA" id="ARBA00022840"/>
    </source>
</evidence>